<keyword evidence="2" id="KW-1185">Reference proteome</keyword>
<gene>
    <name evidence="1" type="ORF">STAS_32258</name>
</gene>
<evidence type="ECO:0000313" key="1">
    <source>
        <dbReference type="EMBL" id="GER54648.1"/>
    </source>
</evidence>
<sequence>MVIGIFVDYAKAHLTTEMHITKIIARQSVPEIREFVRRCYEDNMGNVQLVFNSRNVENDEVEDSAHVDSIYGTNKNIVVEEEIPMSNKLNQNPRLIADSSMTTFARN</sequence>
<dbReference type="AlphaFoldDB" id="A0A5A7RB60"/>
<dbReference type="Proteomes" id="UP000325081">
    <property type="component" value="Unassembled WGS sequence"/>
</dbReference>
<reference evidence="2" key="1">
    <citation type="journal article" date="2019" name="Curr. Biol.">
        <title>Genome Sequence of Striga asiatica Provides Insight into the Evolution of Plant Parasitism.</title>
        <authorList>
            <person name="Yoshida S."/>
            <person name="Kim S."/>
            <person name="Wafula E.K."/>
            <person name="Tanskanen J."/>
            <person name="Kim Y.M."/>
            <person name="Honaas L."/>
            <person name="Yang Z."/>
            <person name="Spallek T."/>
            <person name="Conn C.E."/>
            <person name="Ichihashi Y."/>
            <person name="Cheong K."/>
            <person name="Cui S."/>
            <person name="Der J.P."/>
            <person name="Gundlach H."/>
            <person name="Jiao Y."/>
            <person name="Hori C."/>
            <person name="Ishida J.K."/>
            <person name="Kasahara H."/>
            <person name="Kiba T."/>
            <person name="Kim M.S."/>
            <person name="Koo N."/>
            <person name="Laohavisit A."/>
            <person name="Lee Y.H."/>
            <person name="Lumba S."/>
            <person name="McCourt P."/>
            <person name="Mortimer J.C."/>
            <person name="Mutuku J.M."/>
            <person name="Nomura T."/>
            <person name="Sasaki-Sekimoto Y."/>
            <person name="Seto Y."/>
            <person name="Wang Y."/>
            <person name="Wakatake T."/>
            <person name="Sakakibara H."/>
            <person name="Demura T."/>
            <person name="Yamaguchi S."/>
            <person name="Yoneyama K."/>
            <person name="Manabe R.I."/>
            <person name="Nelson D.C."/>
            <person name="Schulman A.H."/>
            <person name="Timko M.P."/>
            <person name="dePamphilis C.W."/>
            <person name="Choi D."/>
            <person name="Shirasu K."/>
        </authorList>
    </citation>
    <scope>NUCLEOTIDE SEQUENCE [LARGE SCALE GENOMIC DNA]</scope>
    <source>
        <strain evidence="2">cv. UVA1</strain>
    </source>
</reference>
<comment type="caution">
    <text evidence="1">The sequence shown here is derived from an EMBL/GenBank/DDBJ whole genome shotgun (WGS) entry which is preliminary data.</text>
</comment>
<proteinExistence type="predicted"/>
<evidence type="ECO:0000313" key="2">
    <source>
        <dbReference type="Proteomes" id="UP000325081"/>
    </source>
</evidence>
<dbReference type="EMBL" id="BKCP01011403">
    <property type="protein sequence ID" value="GER54648.1"/>
    <property type="molecule type" value="Genomic_DNA"/>
</dbReference>
<name>A0A5A7RB60_STRAF</name>
<accession>A0A5A7RB60</accession>
<organism evidence="1 2">
    <name type="scientific">Striga asiatica</name>
    <name type="common">Asiatic witchweed</name>
    <name type="synonym">Buchnera asiatica</name>
    <dbReference type="NCBI Taxonomy" id="4170"/>
    <lineage>
        <taxon>Eukaryota</taxon>
        <taxon>Viridiplantae</taxon>
        <taxon>Streptophyta</taxon>
        <taxon>Embryophyta</taxon>
        <taxon>Tracheophyta</taxon>
        <taxon>Spermatophyta</taxon>
        <taxon>Magnoliopsida</taxon>
        <taxon>eudicotyledons</taxon>
        <taxon>Gunneridae</taxon>
        <taxon>Pentapetalae</taxon>
        <taxon>asterids</taxon>
        <taxon>lamiids</taxon>
        <taxon>Lamiales</taxon>
        <taxon>Orobanchaceae</taxon>
        <taxon>Buchnereae</taxon>
        <taxon>Striga</taxon>
    </lineage>
</organism>
<protein>
    <submittedName>
        <fullName evidence="1">Apicomplexan specific membrane protein</fullName>
    </submittedName>
</protein>